<gene>
    <name evidence="1" type="ORF">HGQ17_11555</name>
</gene>
<dbReference type="AlphaFoldDB" id="A0A7X8YEG9"/>
<evidence type="ECO:0000313" key="1">
    <source>
        <dbReference type="EMBL" id="NLS10614.1"/>
    </source>
</evidence>
<reference evidence="1 2" key="1">
    <citation type="submission" date="2020-04" db="EMBL/GenBank/DDBJ databases">
        <title>Nesterenkonia sp. nov., isolated from marine sediment.</title>
        <authorList>
            <person name="Zhang G."/>
        </authorList>
    </citation>
    <scope>NUCLEOTIDE SEQUENCE [LARGE SCALE GENOMIC DNA]</scope>
    <source>
        <strain evidence="1 2">MY13</strain>
    </source>
</reference>
<protein>
    <submittedName>
        <fullName evidence="1">Uncharacterized protein</fullName>
    </submittedName>
</protein>
<accession>A0A7X8YEG9</accession>
<sequence length="90" mass="9458">MFPTTAWPELEVIRELPGGARNEVHGLTTGWQQRPGSISAADLLAGYRRGGDIDLDAMPEQVVDYILEALAQAEPSNGCAVHGDAGVGNG</sequence>
<organism evidence="1 2">
    <name type="scientific">Nesterenkonia sedimenti</name>
    <dbReference type="NCBI Taxonomy" id="1463632"/>
    <lineage>
        <taxon>Bacteria</taxon>
        <taxon>Bacillati</taxon>
        <taxon>Actinomycetota</taxon>
        <taxon>Actinomycetes</taxon>
        <taxon>Micrococcales</taxon>
        <taxon>Micrococcaceae</taxon>
        <taxon>Nesterenkonia</taxon>
    </lineage>
</organism>
<comment type="caution">
    <text evidence="1">The sequence shown here is derived from an EMBL/GenBank/DDBJ whole genome shotgun (WGS) entry which is preliminary data.</text>
</comment>
<evidence type="ECO:0000313" key="2">
    <source>
        <dbReference type="Proteomes" id="UP000523139"/>
    </source>
</evidence>
<dbReference type="EMBL" id="JABAHY010000012">
    <property type="protein sequence ID" value="NLS10614.1"/>
    <property type="molecule type" value="Genomic_DNA"/>
</dbReference>
<dbReference type="RefSeq" id="WP_168888100.1">
    <property type="nucleotide sequence ID" value="NZ_JABAHY010000012.1"/>
</dbReference>
<name>A0A7X8YEG9_9MICC</name>
<keyword evidence="2" id="KW-1185">Reference proteome</keyword>
<proteinExistence type="predicted"/>
<dbReference type="Proteomes" id="UP000523139">
    <property type="component" value="Unassembled WGS sequence"/>
</dbReference>